<sequence>MAERSGASPISGRIPNVLYRWLEEKVESGEYPNLNQALIGQLMRAKTLEEEHENRKELIKLKSDIIREVIEDLSNSLP</sequence>
<proteinExistence type="predicted"/>
<dbReference type="Proteomes" id="UP001626603">
    <property type="component" value="Chromosome"/>
</dbReference>
<dbReference type="EMBL" id="CP137641">
    <property type="protein sequence ID" value="WOX55575.1"/>
    <property type="molecule type" value="Genomic_DNA"/>
</dbReference>
<keyword evidence="2" id="KW-1185">Reference proteome</keyword>
<dbReference type="AlphaFoldDB" id="A0ABD8A8Y1"/>
<protein>
    <recommendedName>
        <fullName evidence="3">Transcriptional regulator, CopG/Arc/MetJ family</fullName>
    </recommendedName>
</protein>
<evidence type="ECO:0008006" key="3">
    <source>
        <dbReference type="Google" id="ProtNLM"/>
    </source>
</evidence>
<accession>A0ABD8A8Y1</accession>
<organism evidence="1 2">
    <name type="scientific">Methanoculleus palmolei</name>
    <dbReference type="NCBI Taxonomy" id="72612"/>
    <lineage>
        <taxon>Archaea</taxon>
        <taxon>Methanobacteriati</taxon>
        <taxon>Methanobacteriota</taxon>
        <taxon>Stenosarchaea group</taxon>
        <taxon>Methanomicrobia</taxon>
        <taxon>Methanomicrobiales</taxon>
        <taxon>Methanomicrobiaceae</taxon>
        <taxon>Methanoculleus</taxon>
    </lineage>
</organism>
<reference evidence="1 2" key="1">
    <citation type="submission" date="2023-10" db="EMBL/GenBank/DDBJ databases">
        <title>The complete genome sequence of Methanoculleus palmolei DSM 4273.</title>
        <authorList>
            <person name="Lai S.-J."/>
            <person name="You Y.-T."/>
            <person name="Chen S.-C."/>
        </authorList>
    </citation>
    <scope>NUCLEOTIDE SEQUENCE [LARGE SCALE GENOMIC DNA]</scope>
    <source>
        <strain evidence="1 2">DSM 4273</strain>
    </source>
</reference>
<evidence type="ECO:0000313" key="2">
    <source>
        <dbReference type="Proteomes" id="UP001626603"/>
    </source>
</evidence>
<evidence type="ECO:0000313" key="1">
    <source>
        <dbReference type="EMBL" id="WOX55575.1"/>
    </source>
</evidence>
<name>A0ABD8A8Y1_9EURY</name>
<gene>
    <name evidence="1" type="ORF">R6Y95_08900</name>
</gene>